<comment type="caution">
    <text evidence="2">The sequence shown here is derived from an EMBL/GenBank/DDBJ whole genome shotgun (WGS) entry which is preliminary data.</text>
</comment>
<organism evidence="2 3">
    <name type="scientific">Undibacterium terreum</name>
    <dbReference type="NCBI Taxonomy" id="1224302"/>
    <lineage>
        <taxon>Bacteria</taxon>
        <taxon>Pseudomonadati</taxon>
        <taxon>Pseudomonadota</taxon>
        <taxon>Betaproteobacteria</taxon>
        <taxon>Burkholderiales</taxon>
        <taxon>Oxalobacteraceae</taxon>
        <taxon>Undibacterium</taxon>
    </lineage>
</organism>
<keyword evidence="3" id="KW-1185">Reference proteome</keyword>
<accession>A0A916XM56</accession>
<dbReference type="AlphaFoldDB" id="A0A916XM56"/>
<protein>
    <recommendedName>
        <fullName evidence="4">Lipoprotein</fullName>
    </recommendedName>
</protein>
<proteinExistence type="predicted"/>
<dbReference type="EMBL" id="BMED01000003">
    <property type="protein sequence ID" value="GGC83263.1"/>
    <property type="molecule type" value="Genomic_DNA"/>
</dbReference>
<dbReference type="PROSITE" id="PS51257">
    <property type="entry name" value="PROKAR_LIPOPROTEIN"/>
    <property type="match status" value="1"/>
</dbReference>
<evidence type="ECO:0000313" key="2">
    <source>
        <dbReference type="EMBL" id="GGC83263.1"/>
    </source>
</evidence>
<evidence type="ECO:0000313" key="3">
    <source>
        <dbReference type="Proteomes" id="UP000637423"/>
    </source>
</evidence>
<keyword evidence="1" id="KW-0732">Signal</keyword>
<evidence type="ECO:0008006" key="4">
    <source>
        <dbReference type="Google" id="ProtNLM"/>
    </source>
</evidence>
<reference evidence="2" key="2">
    <citation type="submission" date="2020-09" db="EMBL/GenBank/DDBJ databases">
        <authorList>
            <person name="Sun Q."/>
            <person name="Zhou Y."/>
        </authorList>
    </citation>
    <scope>NUCLEOTIDE SEQUENCE</scope>
    <source>
        <strain evidence="2">CGMCC 1.10998</strain>
    </source>
</reference>
<reference evidence="2" key="1">
    <citation type="journal article" date="2014" name="Int. J. Syst. Evol. Microbiol.">
        <title>Complete genome sequence of Corynebacterium casei LMG S-19264T (=DSM 44701T), isolated from a smear-ripened cheese.</title>
        <authorList>
            <consortium name="US DOE Joint Genome Institute (JGI-PGF)"/>
            <person name="Walter F."/>
            <person name="Albersmeier A."/>
            <person name="Kalinowski J."/>
            <person name="Ruckert C."/>
        </authorList>
    </citation>
    <scope>NUCLEOTIDE SEQUENCE</scope>
    <source>
        <strain evidence="2">CGMCC 1.10998</strain>
    </source>
</reference>
<evidence type="ECO:0000256" key="1">
    <source>
        <dbReference type="SAM" id="SignalP"/>
    </source>
</evidence>
<dbReference type="Proteomes" id="UP000637423">
    <property type="component" value="Unassembled WGS sequence"/>
</dbReference>
<sequence length="240" mass="25020">MKKCIGISSAAMLTITLVACGGSVELNPPPPPVPVQLSVDFNSSPTGWVGGYSDFSTSTKPNDVVTDFKTLPAPFSGKGLYVFGTNRSDDLFIYVKKKFTGFAPNKQYALDYQITFLSNAASGCIGVGGAPGESVYVYGAAAAIEPLTMQAGEEYSMNIDKGNQAAPGKNALVLGNIANSSTNCGNAPYQEKNLASKTPLQVTADASGAIWLLLGLDSGYEAASQIYYKSIVVTASPTGR</sequence>
<feature type="chain" id="PRO_5036719125" description="Lipoprotein" evidence="1">
    <location>
        <begin position="20"/>
        <end position="240"/>
    </location>
</feature>
<feature type="signal peptide" evidence="1">
    <location>
        <begin position="1"/>
        <end position="19"/>
    </location>
</feature>
<gene>
    <name evidence="2" type="ORF">GCM10011396_33330</name>
</gene>
<name>A0A916XM56_9BURK</name>